<evidence type="ECO:0000313" key="1">
    <source>
        <dbReference type="EMBL" id="MBB5326537.1"/>
    </source>
</evidence>
<dbReference type="AlphaFoldDB" id="A0A9X0Q9Z1"/>
<proteinExistence type="predicted"/>
<evidence type="ECO:0000313" key="2">
    <source>
        <dbReference type="Proteomes" id="UP000535182"/>
    </source>
</evidence>
<gene>
    <name evidence="1" type="ORF">HDF14_000131</name>
</gene>
<organism evidence="1 2">
    <name type="scientific">Tunturiibacter gelidiferens</name>
    <dbReference type="NCBI Taxonomy" id="3069689"/>
    <lineage>
        <taxon>Bacteria</taxon>
        <taxon>Pseudomonadati</taxon>
        <taxon>Acidobacteriota</taxon>
        <taxon>Terriglobia</taxon>
        <taxon>Terriglobales</taxon>
        <taxon>Acidobacteriaceae</taxon>
        <taxon>Tunturiibacter</taxon>
    </lineage>
</organism>
<dbReference type="Proteomes" id="UP000535182">
    <property type="component" value="Unassembled WGS sequence"/>
</dbReference>
<sequence>MNHLVLDALKPDMDIFSETLNDLSAMDPIPVEPDMMGALEPSEVSPLPWKCFDSKHVTLRWGNDTCSPLVPRKTTWVRHGFHGLNSGTLPIRVFDFCRILL</sequence>
<keyword evidence="2" id="KW-1185">Reference proteome</keyword>
<accession>A0A9X0Q9Z1</accession>
<protein>
    <submittedName>
        <fullName evidence="1">Uncharacterized protein</fullName>
    </submittedName>
</protein>
<comment type="caution">
    <text evidence="1">The sequence shown here is derived from an EMBL/GenBank/DDBJ whole genome shotgun (WGS) entry which is preliminary data.</text>
</comment>
<reference evidence="1 2" key="1">
    <citation type="submission" date="2020-08" db="EMBL/GenBank/DDBJ databases">
        <title>Genomic Encyclopedia of Type Strains, Phase IV (KMG-V): Genome sequencing to study the core and pangenomes of soil and plant-associated prokaryotes.</title>
        <authorList>
            <person name="Whitman W."/>
        </authorList>
    </citation>
    <scope>NUCLEOTIDE SEQUENCE [LARGE SCALE GENOMIC DNA]</scope>
    <source>
        <strain evidence="1 2">X5P2</strain>
    </source>
</reference>
<name>A0A9X0Q9Z1_9BACT</name>
<dbReference type="EMBL" id="JACHEB010000001">
    <property type="protein sequence ID" value="MBB5326537.1"/>
    <property type="molecule type" value="Genomic_DNA"/>
</dbReference>